<evidence type="ECO:0000256" key="8">
    <source>
        <dbReference type="ARBA" id="ARBA00049244"/>
    </source>
</evidence>
<evidence type="ECO:0000256" key="2">
    <source>
        <dbReference type="ARBA" id="ARBA00017703"/>
    </source>
</evidence>
<organism evidence="10 11">
    <name type="scientific">Pseudovibrio exalbescens</name>
    <dbReference type="NCBI Taxonomy" id="197461"/>
    <lineage>
        <taxon>Bacteria</taxon>
        <taxon>Pseudomonadati</taxon>
        <taxon>Pseudomonadota</taxon>
        <taxon>Alphaproteobacteria</taxon>
        <taxon>Hyphomicrobiales</taxon>
        <taxon>Stappiaceae</taxon>
        <taxon>Pseudovibrio</taxon>
    </lineage>
</organism>
<keyword evidence="4" id="KW-0548">Nucleotidyltransferase</keyword>
<keyword evidence="6" id="KW-0239">DNA-directed DNA polymerase</keyword>
<evidence type="ECO:0000256" key="3">
    <source>
        <dbReference type="ARBA" id="ARBA00022679"/>
    </source>
</evidence>
<evidence type="ECO:0000256" key="5">
    <source>
        <dbReference type="ARBA" id="ARBA00022705"/>
    </source>
</evidence>
<reference evidence="10 11" key="1">
    <citation type="submission" date="2016-03" db="EMBL/GenBank/DDBJ databases">
        <title>Genome sequence of Nesiotobacter sp. nov., a moderately halophilic alphaproteobacterium isolated from the Yellow Sea, China.</title>
        <authorList>
            <person name="Zhang G."/>
            <person name="Zhang R."/>
        </authorList>
    </citation>
    <scope>NUCLEOTIDE SEQUENCE [LARGE SCALE GENOMIC DNA]</scope>
    <source>
        <strain evidence="10 11">WB1-6</strain>
    </source>
</reference>
<dbReference type="GO" id="GO:0003677">
    <property type="term" value="F:DNA binding"/>
    <property type="evidence" value="ECO:0007669"/>
    <property type="project" value="InterPro"/>
</dbReference>
<dbReference type="SUPFAM" id="SSF52540">
    <property type="entry name" value="P-loop containing nucleoside triphosphate hydrolases"/>
    <property type="match status" value="1"/>
</dbReference>
<proteinExistence type="inferred from homology"/>
<keyword evidence="3" id="KW-0808">Transferase</keyword>
<evidence type="ECO:0000256" key="6">
    <source>
        <dbReference type="ARBA" id="ARBA00022932"/>
    </source>
</evidence>
<comment type="catalytic activity">
    <reaction evidence="8">
        <text>DNA(n) + a 2'-deoxyribonucleoside 5'-triphosphate = DNA(n+1) + diphosphate</text>
        <dbReference type="Rhea" id="RHEA:22508"/>
        <dbReference type="Rhea" id="RHEA-COMP:17339"/>
        <dbReference type="Rhea" id="RHEA-COMP:17340"/>
        <dbReference type="ChEBI" id="CHEBI:33019"/>
        <dbReference type="ChEBI" id="CHEBI:61560"/>
        <dbReference type="ChEBI" id="CHEBI:173112"/>
        <dbReference type="EC" id="2.7.7.7"/>
    </reaction>
</comment>
<dbReference type="PANTHER" id="PTHR34388:SF1">
    <property type="entry name" value="DNA POLYMERASE III SUBUNIT DELTA"/>
    <property type="match status" value="1"/>
</dbReference>
<dbReference type="InterPro" id="IPR010372">
    <property type="entry name" value="DNA_pol3_delta_N"/>
</dbReference>
<dbReference type="InterPro" id="IPR005790">
    <property type="entry name" value="DNA_polIII_delta"/>
</dbReference>
<feature type="domain" description="DNA polymerase III delta N-terminal" evidence="9">
    <location>
        <begin position="24"/>
        <end position="130"/>
    </location>
</feature>
<keyword evidence="5" id="KW-0235">DNA replication</keyword>
<dbReference type="Gene3D" id="1.10.8.60">
    <property type="match status" value="1"/>
</dbReference>
<dbReference type="SUPFAM" id="SSF48019">
    <property type="entry name" value="post-AAA+ oligomerization domain-like"/>
    <property type="match status" value="1"/>
</dbReference>
<protein>
    <recommendedName>
        <fullName evidence="2">DNA polymerase III subunit delta</fullName>
        <ecNumber evidence="1">2.7.7.7</ecNumber>
    </recommendedName>
</protein>
<comment type="similarity">
    <text evidence="7">Belongs to the DNA polymerase HolA subunit family.</text>
</comment>
<gene>
    <name evidence="10" type="ORF">A3843_09520</name>
</gene>
<name>A0A1U7JIT4_9HYPH</name>
<dbReference type="GO" id="GO:0003887">
    <property type="term" value="F:DNA-directed DNA polymerase activity"/>
    <property type="evidence" value="ECO:0007669"/>
    <property type="project" value="UniProtKB-KW"/>
</dbReference>
<dbReference type="Gene3D" id="1.20.272.10">
    <property type="match status" value="1"/>
</dbReference>
<evidence type="ECO:0000259" key="9">
    <source>
        <dbReference type="Pfam" id="PF06144"/>
    </source>
</evidence>
<sequence length="344" mass="37904">MVALKAQEVDRFVAKPPESVSLVLVYGPDTGLVSERAATLIKHAGGDDPDPFSQIKLDGSDISSDPNRLVDEALTISMFGGRRTIWVKDGSSKNIVPAVETLLRNPDQPSFVVIEAGDLKKTAPLRKKIEGDKLAVALPCFPDTAKDVDRLIDEETKAAGLMISREARMALHALLGADRRASRGELQKLCLYAMEDQRIESHHVEEIIGDASAFAMDELIDAAALGQLKTLDQGLERFEAGGMDAGVIASQALRHFQQLHFCKLETQKRRSADDVVGSLRPPVFWKRKSKMVRQVEIWPVEQLERALIRLNETVKTARLNAVLGPSILSHALLMIGQYASRLNR</sequence>
<keyword evidence="11" id="KW-1185">Reference proteome</keyword>
<dbReference type="Pfam" id="PF06144">
    <property type="entry name" value="DNA_pol3_delta"/>
    <property type="match status" value="1"/>
</dbReference>
<accession>A0A1U7JIT4</accession>
<dbReference type="InterPro" id="IPR008921">
    <property type="entry name" value="DNA_pol3_clamp-load_cplx_C"/>
</dbReference>
<evidence type="ECO:0000313" key="11">
    <source>
        <dbReference type="Proteomes" id="UP000185783"/>
    </source>
</evidence>
<dbReference type="Proteomes" id="UP000185783">
    <property type="component" value="Unassembled WGS sequence"/>
</dbReference>
<dbReference type="GO" id="GO:0009360">
    <property type="term" value="C:DNA polymerase III complex"/>
    <property type="evidence" value="ECO:0007669"/>
    <property type="project" value="InterPro"/>
</dbReference>
<evidence type="ECO:0000256" key="1">
    <source>
        <dbReference type="ARBA" id="ARBA00012417"/>
    </source>
</evidence>
<dbReference type="EMBL" id="LVVZ01000014">
    <property type="protein sequence ID" value="OKL44604.1"/>
    <property type="molecule type" value="Genomic_DNA"/>
</dbReference>
<dbReference type="NCBIfam" id="TIGR01128">
    <property type="entry name" value="holA"/>
    <property type="match status" value="1"/>
</dbReference>
<dbReference type="GO" id="GO:0006261">
    <property type="term" value="P:DNA-templated DNA replication"/>
    <property type="evidence" value="ECO:0007669"/>
    <property type="project" value="TreeGrafter"/>
</dbReference>
<evidence type="ECO:0000256" key="7">
    <source>
        <dbReference type="ARBA" id="ARBA00034754"/>
    </source>
</evidence>
<dbReference type="STRING" id="197461.A3843_09520"/>
<evidence type="ECO:0000256" key="4">
    <source>
        <dbReference type="ARBA" id="ARBA00022695"/>
    </source>
</evidence>
<dbReference type="Gene3D" id="3.40.50.300">
    <property type="entry name" value="P-loop containing nucleotide triphosphate hydrolases"/>
    <property type="match status" value="1"/>
</dbReference>
<dbReference type="InterPro" id="IPR027417">
    <property type="entry name" value="P-loop_NTPase"/>
</dbReference>
<dbReference type="PANTHER" id="PTHR34388">
    <property type="entry name" value="DNA POLYMERASE III SUBUNIT DELTA"/>
    <property type="match status" value="1"/>
</dbReference>
<dbReference type="EC" id="2.7.7.7" evidence="1"/>
<evidence type="ECO:0000313" key="10">
    <source>
        <dbReference type="EMBL" id="OKL44604.1"/>
    </source>
</evidence>
<comment type="caution">
    <text evidence="10">The sequence shown here is derived from an EMBL/GenBank/DDBJ whole genome shotgun (WGS) entry which is preliminary data.</text>
</comment>
<dbReference type="RefSeq" id="WP_028480388.1">
    <property type="nucleotide sequence ID" value="NZ_LVVZ01000014.1"/>
</dbReference>
<dbReference type="AlphaFoldDB" id="A0A1U7JIT4"/>